<dbReference type="GO" id="GO:0004737">
    <property type="term" value="F:pyruvate decarboxylase activity"/>
    <property type="evidence" value="ECO:0007669"/>
    <property type="project" value="UniProtKB-EC"/>
</dbReference>
<evidence type="ECO:0000256" key="1">
    <source>
        <dbReference type="ARBA" id="ARBA00001964"/>
    </source>
</evidence>
<name>A0ABD3ECB7_9LAMI</name>
<evidence type="ECO:0000313" key="6">
    <source>
        <dbReference type="EMBL" id="KAL3651367.1"/>
    </source>
</evidence>
<dbReference type="AlphaFoldDB" id="A0ABD3ECB7"/>
<dbReference type="PANTHER" id="PTHR43452">
    <property type="entry name" value="PYRUVATE DECARBOXYLASE"/>
    <property type="match status" value="1"/>
</dbReference>
<organism evidence="6 7">
    <name type="scientific">Castilleja foliolosa</name>
    <dbReference type="NCBI Taxonomy" id="1961234"/>
    <lineage>
        <taxon>Eukaryota</taxon>
        <taxon>Viridiplantae</taxon>
        <taxon>Streptophyta</taxon>
        <taxon>Embryophyta</taxon>
        <taxon>Tracheophyta</taxon>
        <taxon>Spermatophyta</taxon>
        <taxon>Magnoliopsida</taxon>
        <taxon>eudicotyledons</taxon>
        <taxon>Gunneridae</taxon>
        <taxon>Pentapetalae</taxon>
        <taxon>asterids</taxon>
        <taxon>lamiids</taxon>
        <taxon>Lamiales</taxon>
        <taxon>Orobanchaceae</taxon>
        <taxon>Pedicularideae</taxon>
        <taxon>Castillejinae</taxon>
        <taxon>Castilleja</taxon>
    </lineage>
</organism>
<accession>A0ABD3ECB7</accession>
<dbReference type="GO" id="GO:0046872">
    <property type="term" value="F:metal ion binding"/>
    <property type="evidence" value="ECO:0007669"/>
    <property type="project" value="UniProtKB-KW"/>
</dbReference>
<evidence type="ECO:0000256" key="5">
    <source>
        <dbReference type="ARBA" id="ARBA00023052"/>
    </source>
</evidence>
<protein>
    <submittedName>
        <fullName evidence="6">Pyruvate decarboxylase 1</fullName>
        <ecNumber evidence="6">4.1.1.1</ecNumber>
    </submittedName>
</protein>
<keyword evidence="6" id="KW-0456">Lyase</keyword>
<dbReference type="InterPro" id="IPR012110">
    <property type="entry name" value="PDC/IPDC-like"/>
</dbReference>
<gene>
    <name evidence="6" type="primary">PDC1_1</name>
    <name evidence="6" type="ORF">CASFOL_004369</name>
</gene>
<comment type="caution">
    <text evidence="6">The sequence shown here is derived from an EMBL/GenBank/DDBJ whole genome shotgun (WGS) entry which is preliminary data.</text>
</comment>
<dbReference type="PANTHER" id="PTHR43452:SF6">
    <property type="entry name" value="PYRUVATE DECARBOXYLASE 2"/>
    <property type="match status" value="1"/>
</dbReference>
<proteinExistence type="inferred from homology"/>
<comment type="similarity">
    <text evidence="2">Belongs to the TPP enzyme family.</text>
</comment>
<evidence type="ECO:0000256" key="4">
    <source>
        <dbReference type="ARBA" id="ARBA00022842"/>
    </source>
</evidence>
<sequence>MGPEKRVLTCIGYGSFQVYGVVVKNLEDAHELIDTGISTSMALKGSKVVYISVSCDLPSITHPTFRRDPVPFVLSPKLIFTSRLIVLC</sequence>
<evidence type="ECO:0000256" key="3">
    <source>
        <dbReference type="ARBA" id="ARBA00022723"/>
    </source>
</evidence>
<keyword evidence="3" id="KW-0479">Metal-binding</keyword>
<keyword evidence="6" id="KW-0670">Pyruvate</keyword>
<keyword evidence="4" id="KW-0460">Magnesium</keyword>
<keyword evidence="7" id="KW-1185">Reference proteome</keyword>
<keyword evidence="5" id="KW-0786">Thiamine pyrophosphate</keyword>
<dbReference type="EC" id="4.1.1.1" evidence="6"/>
<reference evidence="7" key="1">
    <citation type="journal article" date="2024" name="IScience">
        <title>Strigolactones Initiate the Formation of Haustorium-like Structures in Castilleja.</title>
        <authorList>
            <person name="Buerger M."/>
            <person name="Peterson D."/>
            <person name="Chory J."/>
        </authorList>
    </citation>
    <scope>NUCLEOTIDE SEQUENCE [LARGE SCALE GENOMIC DNA]</scope>
</reference>
<evidence type="ECO:0000256" key="2">
    <source>
        <dbReference type="ARBA" id="ARBA00007812"/>
    </source>
</evidence>
<dbReference type="Proteomes" id="UP001632038">
    <property type="component" value="Unassembled WGS sequence"/>
</dbReference>
<evidence type="ECO:0000313" key="7">
    <source>
        <dbReference type="Proteomes" id="UP001632038"/>
    </source>
</evidence>
<dbReference type="EMBL" id="JAVIJP010000006">
    <property type="protein sequence ID" value="KAL3651367.1"/>
    <property type="molecule type" value="Genomic_DNA"/>
</dbReference>
<comment type="cofactor">
    <cofactor evidence="1">
        <name>thiamine diphosphate</name>
        <dbReference type="ChEBI" id="CHEBI:58937"/>
    </cofactor>
</comment>